<evidence type="ECO:0000313" key="2">
    <source>
        <dbReference type="EMBL" id="KAF9475903.1"/>
    </source>
</evidence>
<evidence type="ECO:0000256" key="1">
    <source>
        <dbReference type="SAM" id="MobiDB-lite"/>
    </source>
</evidence>
<organism evidence="2 3">
    <name type="scientific">Pholiota conissans</name>
    <dbReference type="NCBI Taxonomy" id="109636"/>
    <lineage>
        <taxon>Eukaryota</taxon>
        <taxon>Fungi</taxon>
        <taxon>Dikarya</taxon>
        <taxon>Basidiomycota</taxon>
        <taxon>Agaricomycotina</taxon>
        <taxon>Agaricomycetes</taxon>
        <taxon>Agaricomycetidae</taxon>
        <taxon>Agaricales</taxon>
        <taxon>Agaricineae</taxon>
        <taxon>Strophariaceae</taxon>
        <taxon>Pholiota</taxon>
    </lineage>
</organism>
<evidence type="ECO:0000313" key="3">
    <source>
        <dbReference type="Proteomes" id="UP000807469"/>
    </source>
</evidence>
<dbReference type="EMBL" id="MU155314">
    <property type="protein sequence ID" value="KAF9475903.1"/>
    <property type="molecule type" value="Genomic_DNA"/>
</dbReference>
<accession>A0A9P5YVJ5</accession>
<dbReference type="Proteomes" id="UP000807469">
    <property type="component" value="Unassembled WGS sequence"/>
</dbReference>
<feature type="compositionally biased region" description="Polar residues" evidence="1">
    <location>
        <begin position="354"/>
        <end position="365"/>
    </location>
</feature>
<feature type="compositionally biased region" description="Low complexity" evidence="1">
    <location>
        <begin position="267"/>
        <end position="277"/>
    </location>
</feature>
<protein>
    <recommendedName>
        <fullName evidence="4">Coilin</fullName>
    </recommendedName>
</protein>
<feature type="region of interest" description="Disordered" evidence="1">
    <location>
        <begin position="87"/>
        <end position="292"/>
    </location>
</feature>
<comment type="caution">
    <text evidence="2">The sequence shown here is derived from an EMBL/GenBank/DDBJ whole genome shotgun (WGS) entry which is preliminary data.</text>
</comment>
<evidence type="ECO:0008006" key="4">
    <source>
        <dbReference type="Google" id="ProtNLM"/>
    </source>
</evidence>
<feature type="region of interest" description="Disordered" evidence="1">
    <location>
        <begin position="352"/>
        <end position="411"/>
    </location>
</feature>
<feature type="compositionally biased region" description="Low complexity" evidence="1">
    <location>
        <begin position="148"/>
        <end position="187"/>
    </location>
</feature>
<gene>
    <name evidence="2" type="ORF">BDN70DRAFT_883113</name>
</gene>
<dbReference type="OrthoDB" id="74813at2759"/>
<name>A0A9P5YVJ5_9AGAR</name>
<dbReference type="AlphaFoldDB" id="A0A9P5YVJ5"/>
<keyword evidence="3" id="KW-1185">Reference proteome</keyword>
<proteinExistence type="predicted"/>
<feature type="compositionally biased region" description="Low complexity" evidence="1">
    <location>
        <begin position="373"/>
        <end position="384"/>
    </location>
</feature>
<sequence length="604" mass="65363">MRIRIQTYHPLPDVKAWFVPDAHNVPENVRNVKDELCRRVEVLKGAQYHGRNLMLFLDDFELLDDSPFSTVRDGDLICIKQRTPLEAAEKPSGRPHGQKRKRSEVPTEYTHKEDSPARKSVPTKPAGTSSQTAAVNPPQVPHKTGYDSDSSMSSSSSSSTSSSSSSSSTSSTSSASSSSSSSSASSSPPKPQPSKKVANARSENAKAASQVIHVPPGLGKASTHARNQRRRNKREYLKEGHTKSTVPLKGVSEANSLPLGPPKPPGASASEPASIPLPASPPATQTLQPPSKKARIVLASSYDRINDISPAPVYITQDQVMMGTMRNKNKKKGFKLSMSNPIPQKITFDASLAESPQTQSQNAKGKTQKQDDSQPQPSTSASASTLFNSTGPAPNARLIPPSEIQERGELPPNMFVTSVDVEAGMWGDYSYALENGNGKAKKGKKKVAFVEEQMYADDSYYGDEGANDGANVRLDYSEGAGDGAESSEPKFDWERAEKVFETSPIVSRLEQLTAGVLVGWKDLGIDPRTFSPETMLYVARVIEGPDSASGRVTIRTIRRGGDSEAAFAFGLMATREEEDGEKDGIETHRWITVLGSESWRVLNM</sequence>
<feature type="compositionally biased region" description="Basic and acidic residues" evidence="1">
    <location>
        <begin position="103"/>
        <end position="117"/>
    </location>
</feature>
<reference evidence="2" key="1">
    <citation type="submission" date="2020-11" db="EMBL/GenBank/DDBJ databases">
        <authorList>
            <consortium name="DOE Joint Genome Institute"/>
            <person name="Ahrendt S."/>
            <person name="Riley R."/>
            <person name="Andreopoulos W."/>
            <person name="Labutti K."/>
            <person name="Pangilinan J."/>
            <person name="Ruiz-Duenas F.J."/>
            <person name="Barrasa J.M."/>
            <person name="Sanchez-Garcia M."/>
            <person name="Camarero S."/>
            <person name="Miyauchi S."/>
            <person name="Serrano A."/>
            <person name="Linde D."/>
            <person name="Babiker R."/>
            <person name="Drula E."/>
            <person name="Ayuso-Fernandez I."/>
            <person name="Pacheco R."/>
            <person name="Padilla G."/>
            <person name="Ferreira P."/>
            <person name="Barriuso J."/>
            <person name="Kellner H."/>
            <person name="Castanera R."/>
            <person name="Alfaro M."/>
            <person name="Ramirez L."/>
            <person name="Pisabarro A.G."/>
            <person name="Kuo A."/>
            <person name="Tritt A."/>
            <person name="Lipzen A."/>
            <person name="He G."/>
            <person name="Yan M."/>
            <person name="Ng V."/>
            <person name="Cullen D."/>
            <person name="Martin F."/>
            <person name="Rosso M.-N."/>
            <person name="Henrissat B."/>
            <person name="Hibbett D."/>
            <person name="Martinez A.T."/>
            <person name="Grigoriev I.V."/>
        </authorList>
    </citation>
    <scope>NUCLEOTIDE SEQUENCE</scope>
    <source>
        <strain evidence="2">CIRM-BRFM 674</strain>
    </source>
</reference>